<evidence type="ECO:0000313" key="3">
    <source>
        <dbReference type="Proteomes" id="UP000019763"/>
    </source>
</evidence>
<gene>
    <name evidence="2" type="ORF">GNI_012870</name>
</gene>
<sequence>MRICGSGHNTQWIKTIATFGVSPVGGTPTSDVGSASARPRKSTTGSLSPPRAHPNPVAEGQTPDVRYRRLREQVHQPSVDVSAEPFSEDSTIFSVKLQAEPVGELLAGPLSEACPDLVNEAVRQPWKEALWQPWLRASPETMMEGLSDPWMVSRERLVEAGPNPVMEETSLEPLMGASDESLTEVLRESWSNLSVRPGAEPVNLVAETKMGYQEDSVVTEMLPQHPVAETSSDPFLVKALDEIRPWMSLNLGARMLDECLEMENGLTPILSSSEEIRLMRLAEAAVLRNLRELTRRESGTDRPITDLSITDLSIADFEACSWRWLKLALLMRERQKEIGAFAYLITELEDLVPRPVGLSDTWFLAGVVQRFLSSYNLSNWMLPAVASQSGWGCRKMIFRVSFPGDIVRLPENEDSIKRVCACSKLDWWFRQAHRNIIIDEETWKASERPYPISVVQRALGKRAFDEAIKAMRDVIPSHRELSNTDYLACLLKFAETLPPKQFKTNVIQSRTSRKARGRPNATRGRPNAARGCPNAARGPICSSTATGNPRSSIPCNSNSIPSPSCSSPSVVYADDSVDTKRSVTAEMTGFMAHMLEDCAERERTESEGASLTLEQRGSIARLGLQKFQAALSPTKKSVQKNRQSRTPNPFNSCGWRWLCLVGLMNDNLKPDEVRQLIVQSEKLVPRPEHVSPLWYLACRMQACLRKRWLKARPAWWAVNMTIYQDHFPQTFGELPMSEKSASLIAFSSKTAHWIASGIRRFHLTCKTWSSGANGGIVDIIHKVMGDHWFNEMVNIIKLKICKLTPEEGPEQMNKLPDKAIMEAVLRYAHIGRNVNRAFSNAITGTNSSSDDELLSPKKGRPLD</sequence>
<feature type="region of interest" description="Disordered" evidence="1">
    <location>
        <begin position="504"/>
        <end position="567"/>
    </location>
</feature>
<reference evidence="2" key="1">
    <citation type="submission" date="2013-12" db="EMBL/GenBank/DDBJ databases">
        <authorList>
            <person name="Omoto C.K."/>
            <person name="Sibley D."/>
            <person name="Venepally P."/>
            <person name="Hadjithomas M."/>
            <person name="Karamycheva S."/>
            <person name="Brunk B."/>
            <person name="Roos D."/>
            <person name="Caler E."/>
            <person name="Lorenzi H."/>
        </authorList>
    </citation>
    <scope>NUCLEOTIDE SEQUENCE</scope>
</reference>
<evidence type="ECO:0000313" key="2">
    <source>
        <dbReference type="EMBL" id="EZG84451.1"/>
    </source>
</evidence>
<name>A0A023BCH8_GRENI</name>
<evidence type="ECO:0000256" key="1">
    <source>
        <dbReference type="SAM" id="MobiDB-lite"/>
    </source>
</evidence>
<organism evidence="2 3">
    <name type="scientific">Gregarina niphandrodes</name>
    <name type="common">Septate eugregarine</name>
    <dbReference type="NCBI Taxonomy" id="110365"/>
    <lineage>
        <taxon>Eukaryota</taxon>
        <taxon>Sar</taxon>
        <taxon>Alveolata</taxon>
        <taxon>Apicomplexa</taxon>
        <taxon>Conoidasida</taxon>
        <taxon>Gregarinasina</taxon>
        <taxon>Eugregarinorida</taxon>
        <taxon>Gregarinidae</taxon>
        <taxon>Gregarina</taxon>
    </lineage>
</organism>
<dbReference type="VEuPathDB" id="CryptoDB:GNI_012870"/>
<dbReference type="EMBL" id="AFNH02000095">
    <property type="protein sequence ID" value="EZG84451.1"/>
    <property type="molecule type" value="Genomic_DNA"/>
</dbReference>
<comment type="caution">
    <text evidence="2">The sequence shown here is derived from an EMBL/GenBank/DDBJ whole genome shotgun (WGS) entry which is preliminary data.</text>
</comment>
<accession>A0A023BCH8</accession>
<feature type="compositionally biased region" description="Low complexity" evidence="1">
    <location>
        <begin position="551"/>
        <end position="567"/>
    </location>
</feature>
<dbReference type="RefSeq" id="XP_011128866.1">
    <property type="nucleotide sequence ID" value="XM_011130564.1"/>
</dbReference>
<dbReference type="Proteomes" id="UP000019763">
    <property type="component" value="Unassembled WGS sequence"/>
</dbReference>
<feature type="compositionally biased region" description="Polar residues" evidence="1">
    <location>
        <begin position="541"/>
        <end position="550"/>
    </location>
</feature>
<proteinExistence type="predicted"/>
<feature type="region of interest" description="Disordered" evidence="1">
    <location>
        <begin position="23"/>
        <end position="62"/>
    </location>
</feature>
<protein>
    <submittedName>
        <fullName evidence="2">Uncharacterized protein</fullName>
    </submittedName>
</protein>
<dbReference type="GeneID" id="22910730"/>
<dbReference type="AlphaFoldDB" id="A0A023BCH8"/>
<keyword evidence="3" id="KW-1185">Reference proteome</keyword>